<accession>A0A9P0F1D3</accession>
<protein>
    <submittedName>
        <fullName evidence="1">Uncharacterized protein</fullName>
    </submittedName>
</protein>
<dbReference type="Proteomes" id="UP001152759">
    <property type="component" value="Chromosome 3"/>
</dbReference>
<keyword evidence="2" id="KW-1185">Reference proteome</keyword>
<organism evidence="1 2">
    <name type="scientific">Bemisia tabaci</name>
    <name type="common">Sweetpotato whitefly</name>
    <name type="synonym">Aleurodes tabaci</name>
    <dbReference type="NCBI Taxonomy" id="7038"/>
    <lineage>
        <taxon>Eukaryota</taxon>
        <taxon>Metazoa</taxon>
        <taxon>Ecdysozoa</taxon>
        <taxon>Arthropoda</taxon>
        <taxon>Hexapoda</taxon>
        <taxon>Insecta</taxon>
        <taxon>Pterygota</taxon>
        <taxon>Neoptera</taxon>
        <taxon>Paraneoptera</taxon>
        <taxon>Hemiptera</taxon>
        <taxon>Sternorrhyncha</taxon>
        <taxon>Aleyrodoidea</taxon>
        <taxon>Aleyrodidae</taxon>
        <taxon>Aleyrodinae</taxon>
        <taxon>Bemisia</taxon>
    </lineage>
</organism>
<dbReference type="AlphaFoldDB" id="A0A9P0F1D3"/>
<gene>
    <name evidence="1" type="ORF">BEMITA_LOCUS6701</name>
</gene>
<sequence length="340" mass="40546">MGPKKPVSRLQPVMTKMKDISNCVRAKLSSCNAKFLRNKNDKADEKVEHEQQTCIGGTQQSYELKQLDTKNYDHYFKNNTRFYNYQRTRRISENSDPEQHYQISKEQCKQDNDGQYPNKMAKIQTNRPRPTLRPQRIRQRLAINHETFIKPNDELQSNELDCNNNENSKEICTCKSQNVNEIECEPDIFSEDERTIFESEEDETIADYHPKPAQPAYVQKPYQLMHPDWRWIPHVPLYGWTPHHEQNIRRLYDEMAEGRITSMYYKDPVEYEECERLYRSLKKHDHFLKKPTVSTLEEVFELIKKTIQHDDRFKQPKRTKCPSFGKEDNGYDADIEETVI</sequence>
<evidence type="ECO:0000313" key="2">
    <source>
        <dbReference type="Proteomes" id="UP001152759"/>
    </source>
</evidence>
<dbReference type="KEGG" id="btab:109030761"/>
<reference evidence="1" key="1">
    <citation type="submission" date="2021-12" db="EMBL/GenBank/DDBJ databases">
        <authorList>
            <person name="King R."/>
        </authorList>
    </citation>
    <scope>NUCLEOTIDE SEQUENCE</scope>
</reference>
<proteinExistence type="predicted"/>
<evidence type="ECO:0000313" key="1">
    <source>
        <dbReference type="EMBL" id="CAH0387726.1"/>
    </source>
</evidence>
<dbReference type="EMBL" id="OU963864">
    <property type="protein sequence ID" value="CAH0387726.1"/>
    <property type="molecule type" value="Genomic_DNA"/>
</dbReference>
<name>A0A9P0F1D3_BEMTA</name>